<protein>
    <submittedName>
        <fullName evidence="1">Diphthamide synthase subunit</fullName>
    </submittedName>
</protein>
<sequence>MEFENLIVPNMVLELLGPKSVVEAPPGFKALAMELARRTGSKVSGRAVWGSCDVGLDEARALGAERIVHLGHGVPPNIAYLLKKNTGGRVEKIDTDTYVLRAQGIEAYFVPVYYMPPEDLPSPPLGKLYFPVPYRLIAEELAARYRLELAAEPITGCWVGEAPAGSAVVVSPGYFYALAVKLFYPEAQVWALDPFNRRVVPIESEYRRLMGLKARAYLARRDKVIVVVSRKPGQMQREAAERAAEKLGGIVVELDEASPELLDDLQADLIVNTACPRIGFDDLDRIKTPVINLKELEEGFKPQNIIRLI</sequence>
<dbReference type="KEGG" id="ttn:TTX_1298"/>
<dbReference type="InterPro" id="IPR016435">
    <property type="entry name" value="DPH1/DPH2"/>
</dbReference>
<dbReference type="Gene3D" id="3.40.50.11860">
    <property type="entry name" value="Diphthamide synthesis DPH1/DPH2 domain 3"/>
    <property type="match status" value="1"/>
</dbReference>
<dbReference type="AlphaFoldDB" id="G4RK38"/>
<dbReference type="InterPro" id="IPR042265">
    <property type="entry name" value="DPH1/DPH2_3"/>
</dbReference>
<dbReference type="RefSeq" id="WP_014127188.1">
    <property type="nucleotide sequence ID" value="NC_016070.1"/>
</dbReference>
<dbReference type="EMBL" id="FN869859">
    <property type="protein sequence ID" value="CCC81933.1"/>
    <property type="molecule type" value="Genomic_DNA"/>
</dbReference>
<dbReference type="PaxDb" id="768679-TTX_1298"/>
<accession>G4RK38</accession>
<keyword evidence="2" id="KW-1185">Reference proteome</keyword>
<name>G4RK38_THETK</name>
<proteinExistence type="predicted"/>
<dbReference type="GeneID" id="11262178"/>
<gene>
    <name evidence="1" type="primary">dph2</name>
    <name evidence="1" type="ordered locus">TTX_1298</name>
</gene>
<evidence type="ECO:0000313" key="1">
    <source>
        <dbReference type="EMBL" id="CCC81933.1"/>
    </source>
</evidence>
<dbReference type="Pfam" id="PF01866">
    <property type="entry name" value="Diphthamide_syn"/>
    <property type="match status" value="1"/>
</dbReference>
<evidence type="ECO:0000313" key="2">
    <source>
        <dbReference type="Proteomes" id="UP000002654"/>
    </source>
</evidence>
<dbReference type="GO" id="GO:0090560">
    <property type="term" value="F:2-(3-amino-3-carboxypropyl)histidine synthase activity"/>
    <property type="evidence" value="ECO:0007669"/>
    <property type="project" value="InterPro"/>
</dbReference>
<dbReference type="NCBIfam" id="TIGR00322">
    <property type="entry name" value="diphth2_R"/>
    <property type="match status" value="1"/>
</dbReference>
<organism evidence="1 2">
    <name type="scientific">Thermoproteus tenax (strain ATCC 35583 / DSM 2078 / JCM 9277 / NBRC 100435 / Kra 1)</name>
    <dbReference type="NCBI Taxonomy" id="768679"/>
    <lineage>
        <taxon>Archaea</taxon>
        <taxon>Thermoproteota</taxon>
        <taxon>Thermoprotei</taxon>
        <taxon>Thermoproteales</taxon>
        <taxon>Thermoproteaceae</taxon>
        <taxon>Thermoproteus</taxon>
    </lineage>
</organism>
<reference evidence="1 2" key="1">
    <citation type="journal article" date="2011" name="PLoS ONE">
        <title>The complete genome sequence of Thermoproteus tenax: a physiologically versatile member of the Crenarchaeota.</title>
        <authorList>
            <person name="Siebers B."/>
            <person name="Zaparty M."/>
            <person name="Raddatz G."/>
            <person name="Tjaden B."/>
            <person name="Albers S.V."/>
            <person name="Bell S.D."/>
            <person name="Blombach F."/>
            <person name="Kletzin A."/>
            <person name="Kyrpides N."/>
            <person name="Lanz C."/>
            <person name="Plagens A."/>
            <person name="Rampp M."/>
            <person name="Rosinus A."/>
            <person name="von Jan M."/>
            <person name="Makarova K.S."/>
            <person name="Klenk H.P."/>
            <person name="Schuster S.C."/>
            <person name="Hensel R."/>
        </authorList>
    </citation>
    <scope>NUCLEOTIDE SEQUENCE [LARGE SCALE GENOMIC DNA]</scope>
    <source>
        <strain evidence="2">ATCC 35583 / DSM 2078 / JCM 9277 / NBRC 100435 / Kra 1</strain>
    </source>
</reference>
<dbReference type="HOGENOM" id="CLU_037146_0_0_2"/>
<dbReference type="eggNOG" id="arCOG04112">
    <property type="taxonomic scope" value="Archaea"/>
</dbReference>
<dbReference type="STRING" id="768679.TTX_1298"/>
<dbReference type="GO" id="GO:0017183">
    <property type="term" value="P:protein histidyl modification to diphthamide"/>
    <property type="evidence" value="ECO:0007669"/>
    <property type="project" value="InterPro"/>
</dbReference>
<dbReference type="Proteomes" id="UP000002654">
    <property type="component" value="Chromosome"/>
</dbReference>
<dbReference type="PATRIC" id="fig|768679.9.peg.1313"/>